<evidence type="ECO:0000313" key="5">
    <source>
        <dbReference type="Proteomes" id="UP000373449"/>
    </source>
</evidence>
<dbReference type="Gene3D" id="3.40.50.300">
    <property type="entry name" value="P-loop containing nucleotide triphosphate hydrolases"/>
    <property type="match status" value="1"/>
</dbReference>
<accession>A0A2C6DQC1</accession>
<dbReference type="STRING" id="1111728.GCA_000427805_03746"/>
<gene>
    <name evidence="2" type="ORF">CRN84_16885</name>
    <name evidence="3" type="ORF">NCTC12282_04684</name>
</gene>
<dbReference type="SUPFAM" id="SSF52540">
    <property type="entry name" value="P-loop containing nucleoside triphosphate hydrolases"/>
    <property type="match status" value="1"/>
</dbReference>
<evidence type="ECO:0000313" key="3">
    <source>
        <dbReference type="EMBL" id="VFS50785.1"/>
    </source>
</evidence>
<dbReference type="Pfam" id="PF19993">
    <property type="entry name" value="DO-GTPase2"/>
    <property type="match status" value="1"/>
</dbReference>
<reference evidence="2" key="2">
    <citation type="submission" date="2017-09" db="EMBL/GenBank/DDBJ databases">
        <title>FDA dAtabase for Regulatory Grade micrObial Sequences (FDA-ARGOS): Supporting development and validation of Infectious Disease Dx tests.</title>
        <authorList>
            <person name="Minogue T."/>
            <person name="Wolcott M."/>
            <person name="Wasieloski L."/>
            <person name="Aguilar W."/>
            <person name="Moore D."/>
            <person name="Tallon L.J."/>
            <person name="Sadzewicz L."/>
            <person name="Ott S."/>
            <person name="Zhao X."/>
            <person name="Nagaraj S."/>
            <person name="Vavikolanu K."/>
            <person name="Aluvathingal J."/>
            <person name="Nadendla S."/>
            <person name="Sichtig H."/>
        </authorList>
    </citation>
    <scope>NUCLEOTIDE SEQUENCE</scope>
    <source>
        <strain evidence="2">FDAARGOS_387</strain>
    </source>
</reference>
<dbReference type="OrthoDB" id="7067759at2"/>
<protein>
    <recommendedName>
        <fullName evidence="1">Double-GTPase 2 domain-containing protein</fullName>
    </recommendedName>
</protein>
<dbReference type="RefSeq" id="WP_099044192.1">
    <property type="nucleotide sequence ID" value="NZ_CAADJA010000002.1"/>
</dbReference>
<keyword evidence="4" id="KW-1185">Reference proteome</keyword>
<dbReference type="Proteomes" id="UP000373449">
    <property type="component" value="Unassembled WGS sequence"/>
</dbReference>
<feature type="domain" description="Double-GTPase 2" evidence="1">
    <location>
        <begin position="89"/>
        <end position="321"/>
    </location>
</feature>
<dbReference type="EMBL" id="PDDX01000001">
    <property type="protein sequence ID" value="PHI30893.1"/>
    <property type="molecule type" value="Genomic_DNA"/>
</dbReference>
<dbReference type="EMBL" id="CAADJA010000002">
    <property type="protein sequence ID" value="VFS50785.1"/>
    <property type="molecule type" value="Genomic_DNA"/>
</dbReference>
<evidence type="ECO:0000313" key="2">
    <source>
        <dbReference type="EMBL" id="PHI30893.1"/>
    </source>
</evidence>
<evidence type="ECO:0000259" key="1">
    <source>
        <dbReference type="Pfam" id="PF19993"/>
    </source>
</evidence>
<dbReference type="InterPro" id="IPR027417">
    <property type="entry name" value="P-loop_NTPase"/>
</dbReference>
<evidence type="ECO:0000313" key="4">
    <source>
        <dbReference type="Proteomes" id="UP000224974"/>
    </source>
</evidence>
<name>A0A2C6DQC1_9GAMM</name>
<proteinExistence type="predicted"/>
<reference evidence="4" key="1">
    <citation type="submission" date="2017-09" db="EMBL/GenBank/DDBJ databases">
        <title>FDA dAtabase for Regulatory Grade micrObial Sequences (FDA-ARGOS): Supporting development and validation of Infectious Disease Dx tests.</title>
        <authorList>
            <person name="Minogue T."/>
            <person name="Wolcott M."/>
            <person name="Wasieloski L."/>
            <person name="Aguilar W."/>
            <person name="Moore D."/>
            <person name="Tallon L."/>
            <person name="Sadzewicz L."/>
            <person name="Ott S."/>
            <person name="Zhao X."/>
            <person name="Nagaraj S."/>
            <person name="Vavikolanu K."/>
            <person name="Aluvathingal J."/>
            <person name="Nadendla S."/>
            <person name="Sichtig H."/>
        </authorList>
    </citation>
    <scope>NUCLEOTIDE SEQUENCE [LARGE SCALE GENOMIC DNA]</scope>
    <source>
        <strain evidence="4">FDAARGOS_387</strain>
    </source>
</reference>
<dbReference type="AlphaFoldDB" id="A0A2C6DQC1"/>
<dbReference type="InterPro" id="IPR045528">
    <property type="entry name" value="DO-GTPase2"/>
</dbReference>
<reference evidence="3 5" key="3">
    <citation type="submission" date="2019-03" db="EMBL/GenBank/DDBJ databases">
        <authorList>
            <consortium name="Pathogen Informatics"/>
        </authorList>
    </citation>
    <scope>NUCLEOTIDE SEQUENCE [LARGE SCALE GENOMIC DNA]</scope>
    <source>
        <strain evidence="3 5">NCTC12282</strain>
    </source>
</reference>
<organism evidence="2 4">
    <name type="scientific">Budvicia aquatica</name>
    <dbReference type="NCBI Taxonomy" id="82979"/>
    <lineage>
        <taxon>Bacteria</taxon>
        <taxon>Pseudomonadati</taxon>
        <taxon>Pseudomonadota</taxon>
        <taxon>Gammaproteobacteria</taxon>
        <taxon>Enterobacterales</taxon>
        <taxon>Budviciaceae</taxon>
        <taxon>Budvicia</taxon>
    </lineage>
</organism>
<dbReference type="Proteomes" id="UP000224974">
    <property type="component" value="Unassembled WGS sequence"/>
</dbReference>
<sequence length="352" mass="39940">MTEMLSCGRPDCEVSKTGICIEGHSPLQSCSFFGKSNIDELDVLEYDIAVEDIIEENEIPIEESRIRLPSGENLTIDEVDRFLLYRPVRFVTIIGEFDSGKTTLICSLYEKFLKGNFSGYIFSGSRTLVGFEKKTHHSRVDSGRASPDTTRTSLLDGLRYYHLSLTKHSTDLSSKRIELMISDRAGESYQRARYNSIYIEELIELQKSDYIVILLDGARLAVPFERHNTMSSVRQTLMAFISKGYLSKQSRVQIVTTKIDLLKHIEDSDLLNKLLAEFRTGLLNDFGESLGELIFSDISARDPLNSYPIAHGVDALLDSWCEPTPINYQKMYNDINLTTEFDLLLLRTPTKG</sequence>